<keyword evidence="6 11" id="KW-0833">Ubl conjugation pathway</keyword>
<dbReference type="InterPro" id="IPR000594">
    <property type="entry name" value="ThiF_NAD_FAD-bd"/>
</dbReference>
<evidence type="ECO:0000256" key="7">
    <source>
        <dbReference type="ARBA" id="ARBA00022840"/>
    </source>
</evidence>
<feature type="domain" description="E2 binding" evidence="12">
    <location>
        <begin position="348"/>
        <end position="436"/>
    </location>
</feature>
<keyword evidence="14" id="KW-1185">Reference proteome</keyword>
<protein>
    <recommendedName>
        <fullName evidence="3 11">NEDD8-activating enzyme E1 catalytic subunit</fullName>
        <ecNumber evidence="8 11">6.2.1.64</ecNumber>
    </recommendedName>
</protein>
<evidence type="ECO:0000256" key="11">
    <source>
        <dbReference type="RuleBase" id="RU368009"/>
    </source>
</evidence>
<dbReference type="InterPro" id="IPR014929">
    <property type="entry name" value="E2-binding"/>
</dbReference>
<dbReference type="PANTHER" id="PTHR10953">
    <property type="entry name" value="UBIQUITIN-ACTIVATING ENZYME E1"/>
    <property type="match status" value="1"/>
</dbReference>
<comment type="similarity">
    <text evidence="2 11">Belongs to the ubiquitin-activating E1 family. UBA3 subfamily.</text>
</comment>
<evidence type="ECO:0000256" key="6">
    <source>
        <dbReference type="ARBA" id="ARBA00022786"/>
    </source>
</evidence>
<comment type="pathway">
    <text evidence="1 11">Protein modification; protein neddylation.</text>
</comment>
<dbReference type="AlphaFoldDB" id="A0ABD2NP74"/>
<dbReference type="InterPro" id="IPR030468">
    <property type="entry name" value="Uba3_N"/>
</dbReference>
<dbReference type="GO" id="GO:0019781">
    <property type="term" value="F:NEDD8 activating enzyme activity"/>
    <property type="evidence" value="ECO:0007669"/>
    <property type="project" value="UniProtKB-UniRule"/>
</dbReference>
<evidence type="ECO:0000256" key="9">
    <source>
        <dbReference type="ARBA" id="ARBA00024626"/>
    </source>
</evidence>
<sequence length="443" mass="49714">MGDCQDSGQKRWDHLRKVLERPGPFCHPDFEPSSDILDFIMTACKVLVVGAGGLGCEVLKNLVLMGFKQIHIIDMDTVELSNLNRQFLFRRKDIGCSKAEVAADFINKRVSGCHVTPHFRMIQDYDDLFYREFHIVVCGLDSIVARRWVNGMLVSLLNYEDGVLDQTSVIPMVDGGTEGFKGNARVILPGMSACVECTLDLYPPQITYPLCTIANTPRLPEHCIEYVKVVQWPKENPFRTLLDGDEPQHVSWIYEKSLERAAQFNIPGVTYRLVQGVVKNIIPAVASTNAVIAGICATEVFKIATSCCVPLNNYLVFNDVDGIYTYTYEAEKKENCLVCSLIPQTITVKDPTKMKLKEIYTLLTDSAQYRMKRPGLTTNINGKSKTLYLTALRCLEEKTRPNLSKTLEELGLSDGSEILVVDDTSPNTMIIRLKYLSGDVEMN</sequence>
<dbReference type="FunFam" id="3.10.290.20:FF:000001">
    <property type="entry name" value="NEDD8-activating enzyme E1 catalytic subunit, variant"/>
    <property type="match status" value="1"/>
</dbReference>
<dbReference type="FunFam" id="1.10.10.520:FF:000001">
    <property type="entry name" value="NEDD8-activating enzyme E1 catalytic subunit"/>
    <property type="match status" value="1"/>
</dbReference>
<organism evidence="13 14">
    <name type="scientific">Cryptolaemus montrouzieri</name>
    <dbReference type="NCBI Taxonomy" id="559131"/>
    <lineage>
        <taxon>Eukaryota</taxon>
        <taxon>Metazoa</taxon>
        <taxon>Ecdysozoa</taxon>
        <taxon>Arthropoda</taxon>
        <taxon>Hexapoda</taxon>
        <taxon>Insecta</taxon>
        <taxon>Pterygota</taxon>
        <taxon>Neoptera</taxon>
        <taxon>Endopterygota</taxon>
        <taxon>Coleoptera</taxon>
        <taxon>Polyphaga</taxon>
        <taxon>Cucujiformia</taxon>
        <taxon>Coccinelloidea</taxon>
        <taxon>Coccinellidae</taxon>
        <taxon>Scymninae</taxon>
        <taxon>Scymnini</taxon>
        <taxon>Cryptolaemus</taxon>
    </lineage>
</organism>
<evidence type="ECO:0000256" key="10">
    <source>
        <dbReference type="PROSITE-ProRule" id="PRU10132"/>
    </source>
</evidence>
<evidence type="ECO:0000256" key="5">
    <source>
        <dbReference type="ARBA" id="ARBA00022741"/>
    </source>
</evidence>
<evidence type="ECO:0000256" key="8">
    <source>
        <dbReference type="ARBA" id="ARBA00023624"/>
    </source>
</evidence>
<dbReference type="GO" id="GO:0045116">
    <property type="term" value="P:protein neddylation"/>
    <property type="evidence" value="ECO:0007669"/>
    <property type="project" value="UniProtKB-UniRule"/>
</dbReference>
<comment type="catalytic activity">
    <reaction evidence="9 11">
        <text>ATP + [NEDD8 protein] + [E1 NEDD8-activating enzyme]-L-cysteine = AMP + diphosphate + [E1 NEDD8-activating enzyme]-S-[NEDD8 protein]-yl-L-cysteine.</text>
        <dbReference type="EC" id="6.2.1.64"/>
    </reaction>
</comment>
<keyword evidence="4 11" id="KW-0436">Ligase</keyword>
<evidence type="ECO:0000256" key="4">
    <source>
        <dbReference type="ARBA" id="ARBA00022598"/>
    </source>
</evidence>
<dbReference type="InterPro" id="IPR023318">
    <property type="entry name" value="Ub_act_enz_dom_a_sf"/>
</dbReference>
<dbReference type="Pfam" id="PF00899">
    <property type="entry name" value="ThiF"/>
    <property type="match status" value="1"/>
</dbReference>
<feature type="active site" description="Glycyl thioester intermediate" evidence="10">
    <location>
        <position position="211"/>
    </location>
</feature>
<dbReference type="PANTHER" id="PTHR10953:SF6">
    <property type="entry name" value="NEDD8-ACTIVATING ENZYME E1 CATALYTIC SUBUNIT"/>
    <property type="match status" value="1"/>
</dbReference>
<evidence type="ECO:0000256" key="2">
    <source>
        <dbReference type="ARBA" id="ARBA00006310"/>
    </source>
</evidence>
<dbReference type="Gene3D" id="3.10.290.20">
    <property type="entry name" value="Ubiquitin-like 2 activating enzyme e1b. Chain: B, domain 3"/>
    <property type="match status" value="1"/>
</dbReference>
<dbReference type="Gene3D" id="1.10.10.520">
    <property type="entry name" value="Ubiquitin activating enzymes (Uba3). Chain: B, domain 2"/>
    <property type="match status" value="1"/>
</dbReference>
<dbReference type="SUPFAM" id="SSF69572">
    <property type="entry name" value="Activating enzymes of the ubiquitin-like proteins"/>
    <property type="match status" value="1"/>
</dbReference>
<reference evidence="13 14" key="1">
    <citation type="journal article" date="2021" name="BMC Biol.">
        <title>Horizontally acquired antibacterial genes associated with adaptive radiation of ladybird beetles.</title>
        <authorList>
            <person name="Li H.S."/>
            <person name="Tang X.F."/>
            <person name="Huang Y.H."/>
            <person name="Xu Z.Y."/>
            <person name="Chen M.L."/>
            <person name="Du X.Y."/>
            <person name="Qiu B.Y."/>
            <person name="Chen P.T."/>
            <person name="Zhang W."/>
            <person name="Slipinski A."/>
            <person name="Escalona H.E."/>
            <person name="Waterhouse R.M."/>
            <person name="Zwick A."/>
            <person name="Pang H."/>
        </authorList>
    </citation>
    <scope>NUCLEOTIDE SEQUENCE [LARGE SCALE GENOMIC DNA]</scope>
    <source>
        <strain evidence="13">SYSU2018</strain>
    </source>
</reference>
<accession>A0ABD2NP74</accession>
<evidence type="ECO:0000256" key="1">
    <source>
        <dbReference type="ARBA" id="ARBA00005032"/>
    </source>
</evidence>
<dbReference type="EC" id="6.2.1.64" evidence="8 11"/>
<gene>
    <name evidence="13" type="ORF">HHI36_017782</name>
</gene>
<dbReference type="Pfam" id="PF08825">
    <property type="entry name" value="E2_bind"/>
    <property type="match status" value="1"/>
</dbReference>
<dbReference type="InterPro" id="IPR035985">
    <property type="entry name" value="Ubiquitin-activating_enz"/>
</dbReference>
<dbReference type="Proteomes" id="UP001516400">
    <property type="component" value="Unassembled WGS sequence"/>
</dbReference>
<evidence type="ECO:0000256" key="3">
    <source>
        <dbReference type="ARBA" id="ARBA00015203"/>
    </source>
</evidence>
<dbReference type="GO" id="GO:0005524">
    <property type="term" value="F:ATP binding"/>
    <property type="evidence" value="ECO:0007669"/>
    <property type="project" value="UniProtKB-UniRule"/>
</dbReference>
<evidence type="ECO:0000313" key="14">
    <source>
        <dbReference type="Proteomes" id="UP001516400"/>
    </source>
</evidence>
<name>A0ABD2NP74_9CUCU</name>
<keyword evidence="5 11" id="KW-0547">Nucleotide-binding</keyword>
<dbReference type="EMBL" id="JABFTP020000124">
    <property type="protein sequence ID" value="KAL3280292.1"/>
    <property type="molecule type" value="Genomic_DNA"/>
</dbReference>
<keyword evidence="7 11" id="KW-0067">ATP-binding</keyword>
<dbReference type="PROSITE" id="PS00865">
    <property type="entry name" value="UBIQUITIN_ACTIVAT_2"/>
    <property type="match status" value="1"/>
</dbReference>
<dbReference type="Gene3D" id="3.40.50.720">
    <property type="entry name" value="NAD(P)-binding Rossmann-like Domain"/>
    <property type="match status" value="1"/>
</dbReference>
<dbReference type="SMART" id="SM01181">
    <property type="entry name" value="E2_bind"/>
    <property type="match status" value="1"/>
</dbReference>
<evidence type="ECO:0000313" key="13">
    <source>
        <dbReference type="EMBL" id="KAL3280292.1"/>
    </source>
</evidence>
<dbReference type="CDD" id="cd01488">
    <property type="entry name" value="Uba3_RUB"/>
    <property type="match status" value="1"/>
</dbReference>
<dbReference type="InterPro" id="IPR033127">
    <property type="entry name" value="UBQ-activ_enz_E1_Cys_AS"/>
</dbReference>
<comment type="caution">
    <text evidence="13">The sequence shown here is derived from an EMBL/GenBank/DDBJ whole genome shotgun (WGS) entry which is preliminary data.</text>
</comment>
<proteinExistence type="inferred from homology"/>
<comment type="function">
    <text evidence="11">Catalytic subunit of the dimeric E1 enzyme, which activates NEDD8.</text>
</comment>
<evidence type="ECO:0000259" key="12">
    <source>
        <dbReference type="SMART" id="SM01181"/>
    </source>
</evidence>
<dbReference type="InterPro" id="IPR045886">
    <property type="entry name" value="ThiF/MoeB/HesA"/>
</dbReference>